<proteinExistence type="predicted"/>
<feature type="transmembrane region" description="Helical" evidence="1">
    <location>
        <begin position="191"/>
        <end position="214"/>
    </location>
</feature>
<dbReference type="EMBL" id="WUUQ01000002">
    <property type="protein sequence ID" value="MXQ73674.1"/>
    <property type="molecule type" value="Genomic_DNA"/>
</dbReference>
<name>A0A6N8U8J6_9FIRM</name>
<sequence length="574" mass="67153">MSENLYSKAGLKLSKKQIHQFNEKKDFLITNDLHKEADLYFPYFPNESNHYIYNYKNYDYVDGTYNLIGENAENVLSKFKKNFVGLFIDGENNSVIPINISILDSSTMYSFTQLAIMLLVIAIVCILVYFSQIEEKLSIKKMFGFSSYHLLIKENWKLFLEVIICSILIFVMSMFFTIQEFNIFVILLMKYLLVFLVIELAMLLTILLFLFYFFKKVQPVQILKHKKNFKTLLSLNLILRMVIVIFGISIIGEYFIPMLTDADNVLSYRKFLENSNGYYKADNMQQFEEDVPGYLILLYQQVNDSGGIGIEMNTFIDWNTGKEISYCNANENYINHIKLKDEKGKTIQIKKGEYQVLASEKNEVQAKKIMDNENLNGRKTGFLKIESNQKIFTFNNMLNENGVGYVMDPIILISGFVNPWSVYLKENQINKKKYDEVMQKGGFKATFDIYSVNDMSKFLYDSWIRKLWQEVILISISFLALCAVITQYVLAYISSFKKSIAIKKTMGYSLLKRYDNMITIMSFFYFVIWSYCFIWGRSLIEQVTVLIMFIFECILSLLLVAKNERKIMAESLKE</sequence>
<feature type="transmembrane region" description="Helical" evidence="1">
    <location>
        <begin position="235"/>
        <end position="256"/>
    </location>
</feature>
<gene>
    <name evidence="2" type="ORF">GSF08_06960</name>
</gene>
<accession>A0A6N8U8J6</accession>
<feature type="transmembrane region" description="Helical" evidence="1">
    <location>
        <begin position="542"/>
        <end position="561"/>
    </location>
</feature>
<feature type="transmembrane region" description="Helical" evidence="1">
    <location>
        <begin position="514"/>
        <end position="536"/>
    </location>
</feature>
<feature type="transmembrane region" description="Helical" evidence="1">
    <location>
        <begin position="111"/>
        <end position="131"/>
    </location>
</feature>
<feature type="transmembrane region" description="Helical" evidence="1">
    <location>
        <begin position="158"/>
        <end position="179"/>
    </location>
</feature>
<protein>
    <submittedName>
        <fullName evidence="2">DUF1430 domain-containing protein</fullName>
    </submittedName>
</protein>
<keyword evidence="1" id="KW-0812">Transmembrane</keyword>
<comment type="caution">
    <text evidence="2">The sequence shown here is derived from an EMBL/GenBank/DDBJ whole genome shotgun (WGS) entry which is preliminary data.</text>
</comment>
<evidence type="ECO:0000313" key="3">
    <source>
        <dbReference type="Proteomes" id="UP000434036"/>
    </source>
</evidence>
<dbReference type="InterPro" id="IPR006541">
    <property type="entry name" value="Bacteriocin_ass"/>
</dbReference>
<dbReference type="Pfam" id="PF07242">
    <property type="entry name" value="DUF1430"/>
    <property type="match status" value="1"/>
</dbReference>
<evidence type="ECO:0000256" key="1">
    <source>
        <dbReference type="SAM" id="Phobius"/>
    </source>
</evidence>
<dbReference type="Proteomes" id="UP000434036">
    <property type="component" value="Unassembled WGS sequence"/>
</dbReference>
<evidence type="ECO:0000313" key="2">
    <source>
        <dbReference type="EMBL" id="MXQ73674.1"/>
    </source>
</evidence>
<dbReference type="AlphaFoldDB" id="A0A6N8U8J6"/>
<reference evidence="2 3" key="2">
    <citation type="submission" date="2020-01" db="EMBL/GenBank/DDBJ databases">
        <title>Clostridiaceae sp. nov. isolated from the gut of human by culturomics.</title>
        <authorList>
            <person name="Chang Y."/>
        </authorList>
    </citation>
    <scope>NUCLEOTIDE SEQUENCE [LARGE SCALE GENOMIC DNA]</scope>
    <source>
        <strain evidence="2 3">DONG20-135</strain>
    </source>
</reference>
<reference evidence="2 3" key="1">
    <citation type="submission" date="2019-12" db="EMBL/GenBank/DDBJ databases">
        <authorList>
            <person name="Yang R."/>
        </authorList>
    </citation>
    <scope>NUCLEOTIDE SEQUENCE [LARGE SCALE GENOMIC DNA]</scope>
    <source>
        <strain evidence="2 3">DONG20-135</strain>
    </source>
</reference>
<keyword evidence="1" id="KW-0472">Membrane</keyword>
<organism evidence="2 3">
    <name type="scientific">Copranaerobaculum intestinale</name>
    <dbReference type="NCBI Taxonomy" id="2692629"/>
    <lineage>
        <taxon>Bacteria</taxon>
        <taxon>Bacillati</taxon>
        <taxon>Bacillota</taxon>
        <taxon>Erysipelotrichia</taxon>
        <taxon>Erysipelotrichales</taxon>
        <taxon>Erysipelotrichaceae</taxon>
        <taxon>Copranaerobaculum</taxon>
    </lineage>
</organism>
<keyword evidence="1" id="KW-1133">Transmembrane helix</keyword>
<feature type="transmembrane region" description="Helical" evidence="1">
    <location>
        <begin position="471"/>
        <end position="493"/>
    </location>
</feature>
<keyword evidence="3" id="KW-1185">Reference proteome</keyword>
<dbReference type="RefSeq" id="WP_160625109.1">
    <property type="nucleotide sequence ID" value="NZ_WUUQ01000002.1"/>
</dbReference>